<dbReference type="InterPro" id="IPR011042">
    <property type="entry name" value="6-blade_b-propeller_TolB-like"/>
</dbReference>
<dbReference type="PANTHER" id="PTHR19328">
    <property type="entry name" value="HEDGEHOG-INTERACTING PROTEIN"/>
    <property type="match status" value="1"/>
</dbReference>
<dbReference type="SUPFAM" id="SSF50952">
    <property type="entry name" value="Soluble quinoprotein glucose dehydrogenase"/>
    <property type="match status" value="1"/>
</dbReference>
<dbReference type="InterPro" id="IPR012938">
    <property type="entry name" value="Glc/Sorbosone_DH"/>
</dbReference>
<keyword evidence="4" id="KW-1185">Reference proteome</keyword>
<evidence type="ECO:0000256" key="1">
    <source>
        <dbReference type="SAM" id="SignalP"/>
    </source>
</evidence>
<feature type="chain" id="PRO_5037756046" description="Glucose/Sorbosone dehydrogenase domain-containing protein" evidence="1">
    <location>
        <begin position="25"/>
        <end position="379"/>
    </location>
</feature>
<keyword evidence="1" id="KW-0732">Signal</keyword>
<organism evidence="3 4">
    <name type="scientific">Sandarakinorhabdus glacialis</name>
    <dbReference type="NCBI Taxonomy" id="1614636"/>
    <lineage>
        <taxon>Bacteria</taxon>
        <taxon>Pseudomonadati</taxon>
        <taxon>Pseudomonadota</taxon>
        <taxon>Alphaproteobacteria</taxon>
        <taxon>Sphingomonadales</taxon>
        <taxon>Sphingosinicellaceae</taxon>
        <taxon>Sandarakinorhabdus</taxon>
    </lineage>
</organism>
<evidence type="ECO:0000313" key="4">
    <source>
        <dbReference type="Proteomes" id="UP000635071"/>
    </source>
</evidence>
<sequence>MVRRIVAGLVAVVCGNVLASGAGAAGVSPVRAGAEPQITTVATGLDHPWSVAFLPDGRVLVTERAGRLRVIAAKAPAGQKPGSISGVPAVFAESQGGLFDVVLHPRFAENGLLYLSYAAGTPKANFTRIMRAKLVGNVLTQKKVIFQVGPAKNTPVHYGGRMAFLGDGTLAMTVGDGFDFREQAQNLGSGLGKIVRINDDGSIPANNPFVGRKGAQASIWSYGHRNEQGLAFDAVSGRLYEHEHGPQGGDEINVVVRGGNYGWPVATRGVDYSGATISPFKTYKGMIDAIKVWVPSIAPSGLAVYRGAMFPEWNGDLLVGALVDQDVRRVDLDAAGKVVGQASVFPGIKARIRDVRVAPDGAVWVTTDDEDGVVFRVGR</sequence>
<evidence type="ECO:0000313" key="3">
    <source>
        <dbReference type="EMBL" id="GGE13405.1"/>
    </source>
</evidence>
<dbReference type="AlphaFoldDB" id="A0A916ZTJ4"/>
<dbReference type="Gene3D" id="2.120.10.30">
    <property type="entry name" value="TolB, C-terminal domain"/>
    <property type="match status" value="1"/>
</dbReference>
<accession>A0A916ZTJ4</accession>
<reference evidence="3" key="1">
    <citation type="journal article" date="2014" name="Int. J. Syst. Evol. Microbiol.">
        <title>Complete genome sequence of Corynebacterium casei LMG S-19264T (=DSM 44701T), isolated from a smear-ripened cheese.</title>
        <authorList>
            <consortium name="US DOE Joint Genome Institute (JGI-PGF)"/>
            <person name="Walter F."/>
            <person name="Albersmeier A."/>
            <person name="Kalinowski J."/>
            <person name="Ruckert C."/>
        </authorList>
    </citation>
    <scope>NUCLEOTIDE SEQUENCE</scope>
    <source>
        <strain evidence="3">CGMCC 1.15519</strain>
    </source>
</reference>
<feature type="signal peptide" evidence="1">
    <location>
        <begin position="1"/>
        <end position="24"/>
    </location>
</feature>
<dbReference type="RefSeq" id="WP_243450677.1">
    <property type="nucleotide sequence ID" value="NZ_BMJM01000006.1"/>
</dbReference>
<proteinExistence type="predicted"/>
<dbReference type="PANTHER" id="PTHR19328:SF75">
    <property type="entry name" value="ALDOSE SUGAR DEHYDROGENASE YLII"/>
    <property type="match status" value="1"/>
</dbReference>
<comment type="caution">
    <text evidence="3">The sequence shown here is derived from an EMBL/GenBank/DDBJ whole genome shotgun (WGS) entry which is preliminary data.</text>
</comment>
<dbReference type="InterPro" id="IPR011041">
    <property type="entry name" value="Quinoprot_gluc/sorb_DH_b-prop"/>
</dbReference>
<gene>
    <name evidence="3" type="ORF">GCM10011529_19720</name>
</gene>
<dbReference type="EMBL" id="BMJM01000006">
    <property type="protein sequence ID" value="GGE13405.1"/>
    <property type="molecule type" value="Genomic_DNA"/>
</dbReference>
<dbReference type="Pfam" id="PF07995">
    <property type="entry name" value="GSDH"/>
    <property type="match status" value="1"/>
</dbReference>
<evidence type="ECO:0000259" key="2">
    <source>
        <dbReference type="Pfam" id="PF07995"/>
    </source>
</evidence>
<name>A0A916ZTJ4_9SPHN</name>
<reference evidence="3" key="2">
    <citation type="submission" date="2020-09" db="EMBL/GenBank/DDBJ databases">
        <authorList>
            <person name="Sun Q."/>
            <person name="Zhou Y."/>
        </authorList>
    </citation>
    <scope>NUCLEOTIDE SEQUENCE</scope>
    <source>
        <strain evidence="3">CGMCC 1.15519</strain>
    </source>
</reference>
<feature type="domain" description="Glucose/Sorbosone dehydrogenase" evidence="2">
    <location>
        <begin position="45"/>
        <end position="375"/>
    </location>
</feature>
<protein>
    <recommendedName>
        <fullName evidence="2">Glucose/Sorbosone dehydrogenase domain-containing protein</fullName>
    </recommendedName>
</protein>
<dbReference type="Proteomes" id="UP000635071">
    <property type="component" value="Unassembled WGS sequence"/>
</dbReference>